<evidence type="ECO:0000313" key="3">
    <source>
        <dbReference type="EMBL" id="KEP52579.1"/>
    </source>
</evidence>
<protein>
    <submittedName>
        <fullName evidence="3">Homoisocitrate dehydrogenase</fullName>
    </submittedName>
</protein>
<dbReference type="GO" id="GO:0006099">
    <property type="term" value="P:tricarboxylic acid cycle"/>
    <property type="evidence" value="ECO:0007669"/>
    <property type="project" value="TreeGrafter"/>
</dbReference>
<dbReference type="GO" id="GO:0047046">
    <property type="term" value="F:homoisocitrate dehydrogenase activity"/>
    <property type="evidence" value="ECO:0007669"/>
    <property type="project" value="TreeGrafter"/>
</dbReference>
<dbReference type="GO" id="GO:0005739">
    <property type="term" value="C:mitochondrion"/>
    <property type="evidence" value="ECO:0007669"/>
    <property type="project" value="TreeGrafter"/>
</dbReference>
<dbReference type="GO" id="GO:0009085">
    <property type="term" value="P:lysine biosynthetic process"/>
    <property type="evidence" value="ECO:0007669"/>
    <property type="project" value="TreeGrafter"/>
</dbReference>
<evidence type="ECO:0000259" key="2">
    <source>
        <dbReference type="Pfam" id="PF00180"/>
    </source>
</evidence>
<organism evidence="3 4">
    <name type="scientific">Rhizoctonia solani 123E</name>
    <dbReference type="NCBI Taxonomy" id="1423351"/>
    <lineage>
        <taxon>Eukaryota</taxon>
        <taxon>Fungi</taxon>
        <taxon>Dikarya</taxon>
        <taxon>Basidiomycota</taxon>
        <taxon>Agaricomycotina</taxon>
        <taxon>Agaricomycetes</taxon>
        <taxon>Cantharellales</taxon>
        <taxon>Ceratobasidiaceae</taxon>
        <taxon>Rhizoctonia</taxon>
    </lineage>
</organism>
<dbReference type="Pfam" id="PF00180">
    <property type="entry name" value="Iso_dh"/>
    <property type="match status" value="1"/>
</dbReference>
<reference evidence="3 4" key="1">
    <citation type="submission" date="2013-12" db="EMBL/GenBank/DDBJ databases">
        <authorList>
            <person name="Cubeta M."/>
            <person name="Pakala S."/>
            <person name="Fedorova N."/>
            <person name="Thomas E."/>
            <person name="Dean R."/>
            <person name="Jabaji S."/>
            <person name="Neate S."/>
            <person name="Toda T."/>
            <person name="Tavantzis S."/>
            <person name="Vilgalys R."/>
            <person name="Bharathan N."/>
            <person name="Pakala S."/>
            <person name="Losada L.S."/>
            <person name="Zafar N."/>
            <person name="Nierman W."/>
        </authorList>
    </citation>
    <scope>NUCLEOTIDE SEQUENCE [LARGE SCALE GENOMIC DNA]</scope>
    <source>
        <strain evidence="3 4">123E</strain>
    </source>
</reference>
<dbReference type="Proteomes" id="UP000027456">
    <property type="component" value="Unassembled WGS sequence"/>
</dbReference>
<keyword evidence="4" id="KW-1185">Reference proteome</keyword>
<dbReference type="HOGENOM" id="CLU_031953_0_4_1"/>
<dbReference type="PANTHER" id="PTHR11835:SF48">
    <property type="entry name" value="HOMOISOCITRATE DEHYDROGENASE, MITOCHONDRIAL"/>
    <property type="match status" value="1"/>
</dbReference>
<sequence>MGEPVHGSAPDIAGKGIANPIAAIRSAAMLLSHLGHHAPAQRINNAVDEVLREGQFLTPDLGGKSTTAEVTNAILKKI</sequence>
<comment type="similarity">
    <text evidence="1">Belongs to the isocitrate and isopropylmalate dehydrogenases family.</text>
</comment>
<evidence type="ECO:0000256" key="1">
    <source>
        <dbReference type="ARBA" id="ARBA00007769"/>
    </source>
</evidence>
<dbReference type="EMBL" id="AZST01000098">
    <property type="protein sequence ID" value="KEP52579.1"/>
    <property type="molecule type" value="Genomic_DNA"/>
</dbReference>
<proteinExistence type="inferred from homology"/>
<dbReference type="InterPro" id="IPR024084">
    <property type="entry name" value="IsoPropMal-DH-like_dom"/>
</dbReference>
<dbReference type="STRING" id="1423351.A0A074RZY8"/>
<accession>A0A074RZY8</accession>
<dbReference type="GO" id="GO:0006102">
    <property type="term" value="P:isocitrate metabolic process"/>
    <property type="evidence" value="ECO:0007669"/>
    <property type="project" value="TreeGrafter"/>
</dbReference>
<feature type="domain" description="Isopropylmalate dehydrogenase-like" evidence="2">
    <location>
        <begin position="1"/>
        <end position="74"/>
    </location>
</feature>
<evidence type="ECO:0000313" key="4">
    <source>
        <dbReference type="Proteomes" id="UP000027456"/>
    </source>
</evidence>
<dbReference type="Gene3D" id="3.40.718.10">
    <property type="entry name" value="Isopropylmalate Dehydrogenase"/>
    <property type="match status" value="1"/>
</dbReference>
<name>A0A074RZY8_9AGAM</name>
<gene>
    <name evidence="3" type="ORF">V565_043450</name>
</gene>
<dbReference type="PANTHER" id="PTHR11835">
    <property type="entry name" value="DECARBOXYLATING DEHYDROGENASES-ISOCITRATE, ISOPROPYLMALATE, TARTRATE"/>
    <property type="match status" value="1"/>
</dbReference>
<comment type="caution">
    <text evidence="3">The sequence shown here is derived from an EMBL/GenBank/DDBJ whole genome shotgun (WGS) entry which is preliminary data.</text>
</comment>
<dbReference type="AlphaFoldDB" id="A0A074RZY8"/>
<dbReference type="SUPFAM" id="SSF53659">
    <property type="entry name" value="Isocitrate/Isopropylmalate dehydrogenase-like"/>
    <property type="match status" value="1"/>
</dbReference>
<dbReference type="OrthoDB" id="419183at2759"/>
<dbReference type="GO" id="GO:0004449">
    <property type="term" value="F:isocitrate dehydrogenase (NAD+) activity"/>
    <property type="evidence" value="ECO:0007669"/>
    <property type="project" value="TreeGrafter"/>
</dbReference>